<proteinExistence type="predicted"/>
<dbReference type="GO" id="GO:0003700">
    <property type="term" value="F:DNA-binding transcription factor activity"/>
    <property type="evidence" value="ECO:0007669"/>
    <property type="project" value="InterPro"/>
</dbReference>
<dbReference type="PANTHER" id="PTHR43132:SF2">
    <property type="entry name" value="ARSENICAL RESISTANCE OPERON REPRESSOR ARSR-RELATED"/>
    <property type="match status" value="1"/>
</dbReference>
<sequence>MSQRAVAPPLYQRKAELFRLLGHPARIRALELLSAGPTSVRALLDDIGVEPAYLSQQLGVLRRAGVVASRREGTAVVYELAGPDVADLLRVARRLLAELLAEQQSLLDELRSDPGTDPDAASAAPARMGG</sequence>
<dbReference type="GO" id="GO:0003677">
    <property type="term" value="F:DNA binding"/>
    <property type="evidence" value="ECO:0007669"/>
    <property type="project" value="UniProtKB-KW"/>
</dbReference>
<evidence type="ECO:0000256" key="2">
    <source>
        <dbReference type="ARBA" id="ARBA00023125"/>
    </source>
</evidence>
<evidence type="ECO:0000313" key="6">
    <source>
        <dbReference type="EMBL" id="RAG82722.1"/>
    </source>
</evidence>
<evidence type="ECO:0000256" key="1">
    <source>
        <dbReference type="ARBA" id="ARBA00023015"/>
    </source>
</evidence>
<dbReference type="OrthoDB" id="194599at2"/>
<organism evidence="6 7">
    <name type="scientific">Streptacidiphilus pinicola</name>
    <dbReference type="NCBI Taxonomy" id="2219663"/>
    <lineage>
        <taxon>Bacteria</taxon>
        <taxon>Bacillati</taxon>
        <taxon>Actinomycetota</taxon>
        <taxon>Actinomycetes</taxon>
        <taxon>Kitasatosporales</taxon>
        <taxon>Streptomycetaceae</taxon>
        <taxon>Streptacidiphilus</taxon>
    </lineage>
</organism>
<dbReference type="InterPro" id="IPR011991">
    <property type="entry name" value="ArsR-like_HTH"/>
</dbReference>
<evidence type="ECO:0000256" key="4">
    <source>
        <dbReference type="SAM" id="MobiDB-lite"/>
    </source>
</evidence>
<dbReference type="NCBIfam" id="NF033788">
    <property type="entry name" value="HTH_metalloreg"/>
    <property type="match status" value="1"/>
</dbReference>
<dbReference type="AlphaFoldDB" id="A0A2X0ICL3"/>
<dbReference type="PROSITE" id="PS50987">
    <property type="entry name" value="HTH_ARSR_2"/>
    <property type="match status" value="1"/>
</dbReference>
<dbReference type="InterPro" id="IPR051011">
    <property type="entry name" value="Metal_resp_trans_reg"/>
</dbReference>
<keyword evidence="7" id="KW-1185">Reference proteome</keyword>
<dbReference type="PRINTS" id="PR00778">
    <property type="entry name" value="HTHARSR"/>
</dbReference>
<feature type="domain" description="HTH arsR-type" evidence="5">
    <location>
        <begin position="6"/>
        <end position="100"/>
    </location>
</feature>
<comment type="caution">
    <text evidence="6">The sequence shown here is derived from an EMBL/GenBank/DDBJ whole genome shotgun (WGS) entry which is preliminary data.</text>
</comment>
<keyword evidence="1" id="KW-0805">Transcription regulation</keyword>
<dbReference type="Gene3D" id="1.10.10.10">
    <property type="entry name" value="Winged helix-like DNA-binding domain superfamily/Winged helix DNA-binding domain"/>
    <property type="match status" value="1"/>
</dbReference>
<dbReference type="EMBL" id="QKYN01000106">
    <property type="protein sequence ID" value="RAG82722.1"/>
    <property type="molecule type" value="Genomic_DNA"/>
</dbReference>
<dbReference type="PANTHER" id="PTHR43132">
    <property type="entry name" value="ARSENICAL RESISTANCE OPERON REPRESSOR ARSR-RELATED"/>
    <property type="match status" value="1"/>
</dbReference>
<dbReference type="SMART" id="SM00418">
    <property type="entry name" value="HTH_ARSR"/>
    <property type="match status" value="1"/>
</dbReference>
<dbReference type="InterPro" id="IPR036388">
    <property type="entry name" value="WH-like_DNA-bd_sf"/>
</dbReference>
<dbReference type="InterPro" id="IPR036390">
    <property type="entry name" value="WH_DNA-bd_sf"/>
</dbReference>
<dbReference type="SUPFAM" id="SSF46785">
    <property type="entry name" value="Winged helix' DNA-binding domain"/>
    <property type="match status" value="1"/>
</dbReference>
<accession>A0A2X0ICL3</accession>
<evidence type="ECO:0000313" key="7">
    <source>
        <dbReference type="Proteomes" id="UP000248889"/>
    </source>
</evidence>
<dbReference type="Proteomes" id="UP000248889">
    <property type="component" value="Unassembled WGS sequence"/>
</dbReference>
<gene>
    <name evidence="6" type="ORF">DN069_26100</name>
</gene>
<reference evidence="6 7" key="1">
    <citation type="submission" date="2018-06" db="EMBL/GenBank/DDBJ databases">
        <title>Streptacidiphilus pinicola sp. nov., isolated from pine grove soil.</title>
        <authorList>
            <person name="Roh S.G."/>
            <person name="Park S."/>
            <person name="Kim M.-K."/>
            <person name="Yun B.-R."/>
            <person name="Park J."/>
            <person name="Kim M.J."/>
            <person name="Kim Y.S."/>
            <person name="Kim S.B."/>
        </authorList>
    </citation>
    <scope>NUCLEOTIDE SEQUENCE [LARGE SCALE GENOMIC DNA]</scope>
    <source>
        <strain evidence="6 7">MMS16-CNU450</strain>
    </source>
</reference>
<dbReference type="RefSeq" id="WP_111504880.1">
    <property type="nucleotide sequence ID" value="NZ_QKYN01000106.1"/>
</dbReference>
<keyword evidence="3" id="KW-0804">Transcription</keyword>
<evidence type="ECO:0000259" key="5">
    <source>
        <dbReference type="PROSITE" id="PS50987"/>
    </source>
</evidence>
<dbReference type="InterPro" id="IPR001845">
    <property type="entry name" value="HTH_ArsR_DNA-bd_dom"/>
</dbReference>
<feature type="region of interest" description="Disordered" evidence="4">
    <location>
        <begin position="108"/>
        <end position="130"/>
    </location>
</feature>
<keyword evidence="2" id="KW-0238">DNA-binding</keyword>
<dbReference type="CDD" id="cd00090">
    <property type="entry name" value="HTH_ARSR"/>
    <property type="match status" value="1"/>
</dbReference>
<protein>
    <submittedName>
        <fullName evidence="6">Transcriptional regulator</fullName>
    </submittedName>
</protein>
<evidence type="ECO:0000256" key="3">
    <source>
        <dbReference type="ARBA" id="ARBA00023163"/>
    </source>
</evidence>
<dbReference type="Pfam" id="PF01022">
    <property type="entry name" value="HTH_5"/>
    <property type="match status" value="1"/>
</dbReference>
<name>A0A2X0ICL3_9ACTN</name>